<feature type="compositionally biased region" description="Basic and acidic residues" evidence="1">
    <location>
        <begin position="340"/>
        <end position="353"/>
    </location>
</feature>
<feature type="region of interest" description="Disordered" evidence="1">
    <location>
        <begin position="82"/>
        <end position="107"/>
    </location>
</feature>
<proteinExistence type="predicted"/>
<feature type="compositionally biased region" description="Polar residues" evidence="1">
    <location>
        <begin position="316"/>
        <end position="339"/>
    </location>
</feature>
<dbReference type="PANTHER" id="PTHR47336:SF2">
    <property type="entry name" value="TRANSCRIPTION FACTOR HMS1-RELATED"/>
    <property type="match status" value="1"/>
</dbReference>
<dbReference type="STRING" id="1093900.A0A507AKT6"/>
<gene>
    <name evidence="3" type="ORF">E0L32_000973</name>
</gene>
<dbReference type="GeneID" id="41968420"/>
<feature type="region of interest" description="Disordered" evidence="1">
    <location>
        <begin position="263"/>
        <end position="353"/>
    </location>
</feature>
<dbReference type="InterPro" id="IPR011598">
    <property type="entry name" value="bHLH_dom"/>
</dbReference>
<accession>A0A507AKT6</accession>
<dbReference type="Pfam" id="PF00010">
    <property type="entry name" value="HLH"/>
    <property type="match status" value="1"/>
</dbReference>
<name>A0A507AKT6_9PEZI</name>
<evidence type="ECO:0000313" key="4">
    <source>
        <dbReference type="Proteomes" id="UP000319257"/>
    </source>
</evidence>
<evidence type="ECO:0000313" key="3">
    <source>
        <dbReference type="EMBL" id="TPX11155.1"/>
    </source>
</evidence>
<dbReference type="EMBL" id="SKBQ01000004">
    <property type="protein sequence ID" value="TPX11155.1"/>
    <property type="molecule type" value="Genomic_DNA"/>
</dbReference>
<protein>
    <recommendedName>
        <fullName evidence="2">BHLH domain-containing protein</fullName>
    </recommendedName>
</protein>
<dbReference type="GO" id="GO:0046983">
    <property type="term" value="F:protein dimerization activity"/>
    <property type="evidence" value="ECO:0007669"/>
    <property type="project" value="InterPro"/>
</dbReference>
<organism evidence="3 4">
    <name type="scientific">Thyridium curvatum</name>
    <dbReference type="NCBI Taxonomy" id="1093900"/>
    <lineage>
        <taxon>Eukaryota</taxon>
        <taxon>Fungi</taxon>
        <taxon>Dikarya</taxon>
        <taxon>Ascomycota</taxon>
        <taxon>Pezizomycotina</taxon>
        <taxon>Sordariomycetes</taxon>
        <taxon>Sordariomycetidae</taxon>
        <taxon>Thyridiales</taxon>
        <taxon>Thyridiaceae</taxon>
        <taxon>Thyridium</taxon>
    </lineage>
</organism>
<dbReference type="Gene3D" id="4.10.280.10">
    <property type="entry name" value="Helix-loop-helix DNA-binding domain"/>
    <property type="match status" value="1"/>
</dbReference>
<dbReference type="InParanoid" id="A0A507AKT6"/>
<dbReference type="Proteomes" id="UP000319257">
    <property type="component" value="Unassembled WGS sequence"/>
</dbReference>
<keyword evidence="4" id="KW-1185">Reference proteome</keyword>
<dbReference type="SUPFAM" id="SSF47459">
    <property type="entry name" value="HLH, helix-loop-helix DNA-binding domain"/>
    <property type="match status" value="1"/>
</dbReference>
<feature type="region of interest" description="Disordered" evidence="1">
    <location>
        <begin position="375"/>
        <end position="398"/>
    </location>
</feature>
<feature type="compositionally biased region" description="Basic and acidic residues" evidence="1">
    <location>
        <begin position="430"/>
        <end position="441"/>
    </location>
</feature>
<dbReference type="AlphaFoldDB" id="A0A507AKT6"/>
<dbReference type="PANTHER" id="PTHR47336">
    <property type="entry name" value="TRANSCRIPTION FACTOR HMS1-RELATED"/>
    <property type="match status" value="1"/>
</dbReference>
<dbReference type="CDD" id="cd11395">
    <property type="entry name" value="bHLHzip_SREBP_like"/>
    <property type="match status" value="1"/>
</dbReference>
<dbReference type="RefSeq" id="XP_030992866.1">
    <property type="nucleotide sequence ID" value="XM_031144763.1"/>
</dbReference>
<evidence type="ECO:0000259" key="2">
    <source>
        <dbReference type="PROSITE" id="PS50888"/>
    </source>
</evidence>
<dbReference type="SMART" id="SM00353">
    <property type="entry name" value="HLH"/>
    <property type="match status" value="1"/>
</dbReference>
<feature type="compositionally biased region" description="Low complexity" evidence="1">
    <location>
        <begin position="300"/>
        <end position="315"/>
    </location>
</feature>
<sequence>MTHKGKGPVQYDFGDEDSEVCQPFVSRQAKARIFSKWNFHNRALKTRAPWICAPLLAQVMIAHTPLSPEFTVDGLEHFHATSATNRTTGGGPTQPPPPPGPVYSYTQGAPDVAALSHQGFSSASMGAANVPVMVGAESYDLTSPVNPGLPYMPAANFGWQSPNSHTMRGGDASQTIAGASLSSHCDFQYRQPQTGGRSFDGYVSPATLQNPALGFEAGYAWAGQHDRQLTSQMAMGGTVPGRLAMADENVGEVSVSPEAAFSAVEQDPTDGAPEEAKAQRKKPRRTKAVTSPAQFEHRGSTSSQTTISSSGSNNTAKPKSTSKLRSASRTSKNTVTRPSETPEERKSRNSHNLVEKQYRNRLNAQFESLLNALPDNIRGSGTGDESDGPNVDLGDKRVSKAEVLDMARRHIRSLERDRDALEQERDELLSDIQQMREDKDAAAWTKDAQ</sequence>
<dbReference type="InterPro" id="IPR052099">
    <property type="entry name" value="Regulatory_TF_Diverse"/>
</dbReference>
<feature type="region of interest" description="Disordered" evidence="1">
    <location>
        <begin position="430"/>
        <end position="449"/>
    </location>
</feature>
<evidence type="ECO:0000256" key="1">
    <source>
        <dbReference type="SAM" id="MobiDB-lite"/>
    </source>
</evidence>
<dbReference type="OrthoDB" id="3542681at2759"/>
<reference evidence="3 4" key="1">
    <citation type="submission" date="2019-06" db="EMBL/GenBank/DDBJ databases">
        <title>Draft genome sequence of the filamentous fungus Phialemoniopsis curvata isolated from diesel fuel.</title>
        <authorList>
            <person name="Varaljay V.A."/>
            <person name="Lyon W.J."/>
            <person name="Crouch A.L."/>
            <person name="Drake C.E."/>
            <person name="Hollomon J.M."/>
            <person name="Nadeau L.J."/>
            <person name="Nunn H.S."/>
            <person name="Stevenson B.S."/>
            <person name="Bojanowski C.L."/>
            <person name="Crookes-Goodson W.J."/>
        </authorList>
    </citation>
    <scope>NUCLEOTIDE SEQUENCE [LARGE SCALE GENOMIC DNA]</scope>
    <source>
        <strain evidence="3 4">D216</strain>
    </source>
</reference>
<dbReference type="PROSITE" id="PS50888">
    <property type="entry name" value="BHLH"/>
    <property type="match status" value="1"/>
</dbReference>
<comment type="caution">
    <text evidence="3">The sequence shown here is derived from an EMBL/GenBank/DDBJ whole genome shotgun (WGS) entry which is preliminary data.</text>
</comment>
<dbReference type="InterPro" id="IPR036638">
    <property type="entry name" value="HLH_DNA-bd_sf"/>
</dbReference>
<feature type="domain" description="BHLH" evidence="2">
    <location>
        <begin position="346"/>
        <end position="414"/>
    </location>
</feature>